<keyword evidence="4" id="KW-0902">Two-component regulatory system</keyword>
<dbReference type="NCBIfam" id="NF045944">
    <property type="entry name" value="ResRegRpaBCyano"/>
    <property type="match status" value="1"/>
</dbReference>
<dbReference type="Pfam" id="PF00486">
    <property type="entry name" value="Trans_reg_C"/>
    <property type="match status" value="1"/>
</dbReference>
<evidence type="ECO:0000313" key="13">
    <source>
        <dbReference type="EMBL" id="MBD2739664.1"/>
    </source>
</evidence>
<feature type="modified residue" description="4-aspartylphosphate" evidence="9">
    <location>
        <position position="56"/>
    </location>
</feature>
<comment type="caution">
    <text evidence="13">The sequence shown here is derived from an EMBL/GenBank/DDBJ whole genome shotgun (WGS) entry which is preliminary data.</text>
</comment>
<name>A0ABR8KLL1_9NOSO</name>
<evidence type="ECO:0000256" key="1">
    <source>
        <dbReference type="ARBA" id="ARBA00003612"/>
    </source>
</evidence>
<dbReference type="Gene3D" id="1.10.10.10">
    <property type="entry name" value="Winged helix-like DNA-binding domain superfamily/Winged helix DNA-binding domain"/>
    <property type="match status" value="1"/>
</dbReference>
<feature type="DNA-binding region" description="OmpR/PhoB-type" evidence="10">
    <location>
        <begin position="135"/>
        <end position="236"/>
    </location>
</feature>
<dbReference type="SMART" id="SM00448">
    <property type="entry name" value="REC"/>
    <property type="match status" value="1"/>
</dbReference>
<dbReference type="Gene3D" id="6.10.250.690">
    <property type="match status" value="1"/>
</dbReference>
<keyword evidence="3 9" id="KW-0597">Phosphoprotein</keyword>
<keyword evidence="14" id="KW-1185">Reference proteome</keyword>
<evidence type="ECO:0000256" key="9">
    <source>
        <dbReference type="PROSITE-ProRule" id="PRU00169"/>
    </source>
</evidence>
<evidence type="ECO:0000256" key="7">
    <source>
        <dbReference type="ARBA" id="ARBA00023163"/>
    </source>
</evidence>
<dbReference type="PANTHER" id="PTHR48111:SF65">
    <property type="entry name" value="OMPR SUBFAMILY"/>
    <property type="match status" value="1"/>
</dbReference>
<keyword evidence="5" id="KW-0805">Transcription regulation</keyword>
<dbReference type="CDD" id="cd17574">
    <property type="entry name" value="REC_OmpR"/>
    <property type="match status" value="1"/>
</dbReference>
<dbReference type="CDD" id="cd00383">
    <property type="entry name" value="trans_reg_C"/>
    <property type="match status" value="1"/>
</dbReference>
<evidence type="ECO:0000256" key="10">
    <source>
        <dbReference type="PROSITE-ProRule" id="PRU01091"/>
    </source>
</evidence>
<feature type="domain" description="OmpR/PhoB-type" evidence="12">
    <location>
        <begin position="135"/>
        <end position="236"/>
    </location>
</feature>
<evidence type="ECO:0000259" key="11">
    <source>
        <dbReference type="PROSITE" id="PS50110"/>
    </source>
</evidence>
<comment type="function">
    <text evidence="1">Probable promoter-specific protein mediating the interaction between DNA and RNA polymerase.</text>
</comment>
<evidence type="ECO:0000313" key="14">
    <source>
        <dbReference type="Proteomes" id="UP000637383"/>
    </source>
</evidence>
<evidence type="ECO:0000259" key="12">
    <source>
        <dbReference type="PROSITE" id="PS51755"/>
    </source>
</evidence>
<dbReference type="SMART" id="SM00862">
    <property type="entry name" value="Trans_reg_C"/>
    <property type="match status" value="1"/>
</dbReference>
<dbReference type="PROSITE" id="PS51755">
    <property type="entry name" value="OMPR_PHOB"/>
    <property type="match status" value="1"/>
</dbReference>
<dbReference type="InterPro" id="IPR036388">
    <property type="entry name" value="WH-like_DNA-bd_sf"/>
</dbReference>
<dbReference type="InterPro" id="IPR001867">
    <property type="entry name" value="OmpR/PhoB-type_DNA-bd"/>
</dbReference>
<proteinExistence type="predicted"/>
<sequence>MESHKEKILVVDDETSIRRILETRLSMIGYDVVTAGDGEEALVVFRSHSPDLIVLDVMMPKLDGYGVCQELRKETDVPIIMLTALADVADRITGLELGADDYIAKPFSPKELESRIRSILRRRGSKTSTAGVPNSGVIEVGLLKIDTNKRQVHKASERIRLTGIEYSLFELLVSHSGKSFGRREILQRVWGYTSEQNADTRVVDVHISRLRGKLEDDPNNPELILTARGSGYLFQRIMEQEH</sequence>
<dbReference type="Proteomes" id="UP000637383">
    <property type="component" value="Unassembled WGS sequence"/>
</dbReference>
<dbReference type="InterPro" id="IPR011006">
    <property type="entry name" value="CheY-like_superfamily"/>
</dbReference>
<evidence type="ECO:0000256" key="5">
    <source>
        <dbReference type="ARBA" id="ARBA00023015"/>
    </source>
</evidence>
<dbReference type="InterPro" id="IPR001789">
    <property type="entry name" value="Sig_transdc_resp-reg_receiver"/>
</dbReference>
<keyword evidence="6 10" id="KW-0238">DNA-binding</keyword>
<evidence type="ECO:0000256" key="8">
    <source>
        <dbReference type="ARBA" id="ARBA00032623"/>
    </source>
</evidence>
<dbReference type="PANTHER" id="PTHR48111">
    <property type="entry name" value="REGULATOR OF RPOS"/>
    <property type="match status" value="1"/>
</dbReference>
<dbReference type="RefSeq" id="WP_190960155.1">
    <property type="nucleotide sequence ID" value="NZ_JACJTU010000101.1"/>
</dbReference>
<evidence type="ECO:0000256" key="4">
    <source>
        <dbReference type="ARBA" id="ARBA00023012"/>
    </source>
</evidence>
<evidence type="ECO:0000256" key="3">
    <source>
        <dbReference type="ARBA" id="ARBA00022553"/>
    </source>
</evidence>
<evidence type="ECO:0000256" key="6">
    <source>
        <dbReference type="ARBA" id="ARBA00023125"/>
    </source>
</evidence>
<dbReference type="Pfam" id="PF00072">
    <property type="entry name" value="Response_reg"/>
    <property type="match status" value="1"/>
</dbReference>
<dbReference type="InterPro" id="IPR039420">
    <property type="entry name" value="WalR-like"/>
</dbReference>
<dbReference type="SUPFAM" id="SSF52172">
    <property type="entry name" value="CheY-like"/>
    <property type="match status" value="1"/>
</dbReference>
<dbReference type="PROSITE" id="PS50110">
    <property type="entry name" value="RESPONSE_REGULATORY"/>
    <property type="match status" value="1"/>
</dbReference>
<reference evidence="13 14" key="1">
    <citation type="journal article" date="2020" name="ISME J.">
        <title>Comparative genomics reveals insights into cyanobacterial evolution and habitat adaptation.</title>
        <authorList>
            <person name="Chen M.Y."/>
            <person name="Teng W.K."/>
            <person name="Zhao L."/>
            <person name="Hu C.X."/>
            <person name="Zhou Y.K."/>
            <person name="Han B.P."/>
            <person name="Song L.R."/>
            <person name="Shu W.S."/>
        </authorList>
    </citation>
    <scope>NUCLEOTIDE SEQUENCE [LARGE SCALE GENOMIC DNA]</scope>
    <source>
        <strain evidence="13 14">FACHB-159</strain>
    </source>
</reference>
<evidence type="ECO:0000256" key="2">
    <source>
        <dbReference type="ARBA" id="ARBA00015955"/>
    </source>
</evidence>
<keyword evidence="7" id="KW-0804">Transcription</keyword>
<gene>
    <name evidence="13" type="ORF">H6H03_38440</name>
</gene>
<organism evidence="13 14">
    <name type="scientific">Nostoc paludosum FACHB-159</name>
    <dbReference type="NCBI Taxonomy" id="2692908"/>
    <lineage>
        <taxon>Bacteria</taxon>
        <taxon>Bacillati</taxon>
        <taxon>Cyanobacteriota</taxon>
        <taxon>Cyanophyceae</taxon>
        <taxon>Nostocales</taxon>
        <taxon>Nostocaceae</taxon>
        <taxon>Nostoc</taxon>
    </lineage>
</organism>
<accession>A0ABR8KLL1</accession>
<protein>
    <recommendedName>
        <fullName evidence="2">Probable transcriptional regulator ycf27</fullName>
    </recommendedName>
    <alternativeName>
        <fullName evidence="8">OmpR-like protein</fullName>
    </alternativeName>
</protein>
<dbReference type="Gene3D" id="3.40.50.2300">
    <property type="match status" value="1"/>
</dbReference>
<feature type="domain" description="Response regulatory" evidence="11">
    <location>
        <begin position="7"/>
        <end position="120"/>
    </location>
</feature>
<dbReference type="EMBL" id="JACJTU010000101">
    <property type="protein sequence ID" value="MBD2739664.1"/>
    <property type="molecule type" value="Genomic_DNA"/>
</dbReference>